<dbReference type="GO" id="GO:0000159">
    <property type="term" value="C:protein phosphatase type 2A complex"/>
    <property type="evidence" value="ECO:0007669"/>
    <property type="project" value="InterPro"/>
</dbReference>
<dbReference type="InterPro" id="IPR011989">
    <property type="entry name" value="ARM-like"/>
</dbReference>
<dbReference type="InParanoid" id="A0A2J7QR69"/>
<dbReference type="Pfam" id="PF01603">
    <property type="entry name" value="B56"/>
    <property type="match status" value="1"/>
</dbReference>
<dbReference type="PANTHER" id="PTHR10257:SF5">
    <property type="entry name" value="WIDERBORST, ISOFORM H"/>
    <property type="match status" value="1"/>
</dbReference>
<evidence type="ECO:0000313" key="3">
    <source>
        <dbReference type="Proteomes" id="UP000235965"/>
    </source>
</evidence>
<name>A0A2J7QR69_9NEOP</name>
<dbReference type="EMBL" id="NEVH01011950">
    <property type="protein sequence ID" value="PNF31070.1"/>
    <property type="molecule type" value="Genomic_DNA"/>
</dbReference>
<dbReference type="InterPro" id="IPR016024">
    <property type="entry name" value="ARM-type_fold"/>
</dbReference>
<dbReference type="OrthoDB" id="10264446at2759"/>
<dbReference type="SUPFAM" id="SSF48371">
    <property type="entry name" value="ARM repeat"/>
    <property type="match status" value="1"/>
</dbReference>
<dbReference type="PANTHER" id="PTHR10257">
    <property type="entry name" value="SERINE/THREONINE PROTEIN PHOSPHATASE 2A PP2A REGULATORY SUBUNIT B"/>
    <property type="match status" value="1"/>
</dbReference>
<dbReference type="Gene3D" id="1.25.10.10">
    <property type="entry name" value="Leucine-rich Repeat Variant"/>
    <property type="match status" value="1"/>
</dbReference>
<gene>
    <name evidence="2" type="primary">Ppp2r5a_1</name>
    <name evidence="2" type="ORF">B7P43_G17300</name>
</gene>
<comment type="similarity">
    <text evidence="1">Belongs to the phosphatase 2A regulatory subunit B56 family.</text>
</comment>
<organism evidence="2 3">
    <name type="scientific">Cryptotermes secundus</name>
    <dbReference type="NCBI Taxonomy" id="105785"/>
    <lineage>
        <taxon>Eukaryota</taxon>
        <taxon>Metazoa</taxon>
        <taxon>Ecdysozoa</taxon>
        <taxon>Arthropoda</taxon>
        <taxon>Hexapoda</taxon>
        <taxon>Insecta</taxon>
        <taxon>Pterygota</taxon>
        <taxon>Neoptera</taxon>
        <taxon>Polyneoptera</taxon>
        <taxon>Dictyoptera</taxon>
        <taxon>Blattodea</taxon>
        <taxon>Blattoidea</taxon>
        <taxon>Termitoidae</taxon>
        <taxon>Kalotermitidae</taxon>
        <taxon>Cryptotermitinae</taxon>
        <taxon>Cryptotermes</taxon>
    </lineage>
</organism>
<dbReference type="Proteomes" id="UP000235965">
    <property type="component" value="Unassembled WGS sequence"/>
</dbReference>
<dbReference type="GO" id="GO:0072542">
    <property type="term" value="F:protein phosphatase activator activity"/>
    <property type="evidence" value="ECO:0007669"/>
    <property type="project" value="TreeGrafter"/>
</dbReference>
<dbReference type="GO" id="GO:0005634">
    <property type="term" value="C:nucleus"/>
    <property type="evidence" value="ECO:0007669"/>
    <property type="project" value="TreeGrafter"/>
</dbReference>
<dbReference type="GO" id="GO:0005829">
    <property type="term" value="C:cytosol"/>
    <property type="evidence" value="ECO:0007669"/>
    <property type="project" value="TreeGrafter"/>
</dbReference>
<comment type="caution">
    <text evidence="2">The sequence shown here is derived from an EMBL/GenBank/DDBJ whole genome shotgun (WGS) entry which is preliminary data.</text>
</comment>
<reference evidence="2 3" key="1">
    <citation type="submission" date="2017-12" db="EMBL/GenBank/DDBJ databases">
        <title>Hemimetabolous genomes reveal molecular basis of termite eusociality.</title>
        <authorList>
            <person name="Harrison M.C."/>
            <person name="Jongepier E."/>
            <person name="Robertson H.M."/>
            <person name="Arning N."/>
            <person name="Bitard-Feildel T."/>
            <person name="Chao H."/>
            <person name="Childers C.P."/>
            <person name="Dinh H."/>
            <person name="Doddapaneni H."/>
            <person name="Dugan S."/>
            <person name="Gowin J."/>
            <person name="Greiner C."/>
            <person name="Han Y."/>
            <person name="Hu H."/>
            <person name="Hughes D.S.T."/>
            <person name="Huylmans A.-K."/>
            <person name="Kemena C."/>
            <person name="Kremer L.P.M."/>
            <person name="Lee S.L."/>
            <person name="Lopez-Ezquerra A."/>
            <person name="Mallet L."/>
            <person name="Monroy-Kuhn J.M."/>
            <person name="Moser A."/>
            <person name="Murali S.C."/>
            <person name="Muzny D.M."/>
            <person name="Otani S."/>
            <person name="Piulachs M.-D."/>
            <person name="Poelchau M."/>
            <person name="Qu J."/>
            <person name="Schaub F."/>
            <person name="Wada-Katsumata A."/>
            <person name="Worley K.C."/>
            <person name="Xie Q."/>
            <person name="Ylla G."/>
            <person name="Poulsen M."/>
            <person name="Gibbs R.A."/>
            <person name="Schal C."/>
            <person name="Richards S."/>
            <person name="Belles X."/>
            <person name="Korb J."/>
            <person name="Bornberg-Bauer E."/>
        </authorList>
    </citation>
    <scope>NUCLEOTIDE SEQUENCE [LARGE SCALE GENOMIC DNA]</scope>
    <source>
        <tissue evidence="2">Whole body</tissue>
    </source>
</reference>
<protein>
    <submittedName>
        <fullName evidence="2">Serine/threonine-protein phosphatase 2A 56 kDa regulatory subunit alpha isoform</fullName>
    </submittedName>
</protein>
<sequence>MLQLLDLFDSEDPQERHFLKTVLYHIYEKFPRLRAFIRKQISNIFLGFVYESEDFNGVAELLEIIGSIINGFVLPLKAEHKQFLLKVLLPMHKVKCLSSFHAQLAYCVVQFLEKDVTLTEPVVKGLLRFWPKTCSEKEVMFLEETEEILDVIEPSQFAKIQEPLFRQISRCASSPHLQVAQYALYFWNNDHIMSLIEENIHVIMPTTVPALCHISKEHWNQTIVALVHNVLKIFMQMNSKLFYELTASHKAERQM</sequence>
<proteinExistence type="inferred from homology"/>
<evidence type="ECO:0000256" key="1">
    <source>
        <dbReference type="ARBA" id="ARBA00009745"/>
    </source>
</evidence>
<keyword evidence="3" id="KW-1185">Reference proteome</keyword>
<dbReference type="STRING" id="105785.A0A2J7QR69"/>
<dbReference type="GO" id="GO:0007165">
    <property type="term" value="P:signal transduction"/>
    <property type="evidence" value="ECO:0007669"/>
    <property type="project" value="InterPro"/>
</dbReference>
<dbReference type="InterPro" id="IPR002554">
    <property type="entry name" value="PP2A_B56"/>
</dbReference>
<accession>A0A2J7QR69</accession>
<dbReference type="AlphaFoldDB" id="A0A2J7QR69"/>
<evidence type="ECO:0000313" key="2">
    <source>
        <dbReference type="EMBL" id="PNF31070.1"/>
    </source>
</evidence>